<evidence type="ECO:0000313" key="4">
    <source>
        <dbReference type="Proteomes" id="UP000595610"/>
    </source>
</evidence>
<organism evidence="3 4">
    <name type="scientific">Paraburkholderia ginsengisoli</name>
    <dbReference type="NCBI Taxonomy" id="311231"/>
    <lineage>
        <taxon>Bacteria</taxon>
        <taxon>Pseudomonadati</taxon>
        <taxon>Pseudomonadota</taxon>
        <taxon>Betaproteobacteria</taxon>
        <taxon>Burkholderiales</taxon>
        <taxon>Burkholderiaceae</taxon>
        <taxon>Paraburkholderia</taxon>
    </lineage>
</organism>
<dbReference type="InterPro" id="IPR050620">
    <property type="entry name" value="Thioredoxin_H-type-like"/>
</dbReference>
<dbReference type="SUPFAM" id="SSF52833">
    <property type="entry name" value="Thioredoxin-like"/>
    <property type="match status" value="1"/>
</dbReference>
<dbReference type="InterPro" id="IPR036249">
    <property type="entry name" value="Thioredoxin-like_sf"/>
</dbReference>
<dbReference type="AlphaFoldDB" id="A0A7T4N2Z8"/>
<dbReference type="Gene3D" id="3.40.30.10">
    <property type="entry name" value="Glutaredoxin"/>
    <property type="match status" value="1"/>
</dbReference>
<protein>
    <submittedName>
        <fullName evidence="3">Thioredoxin family protein</fullName>
    </submittedName>
</protein>
<gene>
    <name evidence="3" type="ORF">I6I06_02070</name>
</gene>
<evidence type="ECO:0000259" key="2">
    <source>
        <dbReference type="PROSITE" id="PS51352"/>
    </source>
</evidence>
<keyword evidence="4" id="KW-1185">Reference proteome</keyword>
<dbReference type="RefSeq" id="WP_042322895.1">
    <property type="nucleotide sequence ID" value="NZ_CP066075.1"/>
</dbReference>
<dbReference type="EMBL" id="CP066075">
    <property type="protein sequence ID" value="QQC64313.1"/>
    <property type="molecule type" value="Genomic_DNA"/>
</dbReference>
<dbReference type="InterPro" id="IPR013766">
    <property type="entry name" value="Thioredoxin_domain"/>
</dbReference>
<dbReference type="Pfam" id="PF00085">
    <property type="entry name" value="Thioredoxin"/>
    <property type="match status" value="1"/>
</dbReference>
<name>A0A7T4N2Z8_9BURK</name>
<dbReference type="PANTHER" id="PTHR10438:SF468">
    <property type="entry name" value="THIOREDOXIN-1-RELATED"/>
    <property type="match status" value="1"/>
</dbReference>
<dbReference type="PANTHER" id="PTHR10438">
    <property type="entry name" value="THIOREDOXIN"/>
    <property type="match status" value="1"/>
</dbReference>
<proteinExistence type="predicted"/>
<feature type="signal peptide" evidence="1">
    <location>
        <begin position="1"/>
        <end position="22"/>
    </location>
</feature>
<evidence type="ECO:0000256" key="1">
    <source>
        <dbReference type="SAM" id="SignalP"/>
    </source>
</evidence>
<sequence>MKLTRMMPSALAALLFSMTAFAGTTAPFDQKMFDDLAHTGKPVIISVRAPWCPICKVQVPVEDSVMKSDAFKDVTLMTVDFDSQKDILKELNVSKQSAILVYKSGREVGRSIGDKNKDSIETLMKKAI</sequence>
<keyword evidence="1" id="KW-0732">Signal</keyword>
<dbReference type="CDD" id="cd02947">
    <property type="entry name" value="TRX_family"/>
    <property type="match status" value="1"/>
</dbReference>
<dbReference type="Proteomes" id="UP000595610">
    <property type="component" value="Chromosome 1"/>
</dbReference>
<dbReference type="PROSITE" id="PS51352">
    <property type="entry name" value="THIOREDOXIN_2"/>
    <property type="match status" value="1"/>
</dbReference>
<feature type="domain" description="Thioredoxin" evidence="2">
    <location>
        <begin position="7"/>
        <end position="128"/>
    </location>
</feature>
<dbReference type="KEGG" id="pgis:I6I06_02070"/>
<evidence type="ECO:0000313" key="3">
    <source>
        <dbReference type="EMBL" id="QQC64313.1"/>
    </source>
</evidence>
<accession>A0A7T4N2Z8</accession>
<reference evidence="3 4" key="1">
    <citation type="submission" date="2020-12" db="EMBL/GenBank/DDBJ databases">
        <title>FDA dAtabase for Regulatory Grade micrObial Sequences (FDA-ARGOS): Supporting development and validation of Infectious Disease Dx tests.</title>
        <authorList>
            <person name="Nelson B."/>
            <person name="Plummer A."/>
            <person name="Tallon L."/>
            <person name="Sadzewicz L."/>
            <person name="Zhao X."/>
            <person name="Boylan J."/>
            <person name="Ott S."/>
            <person name="Bowen H."/>
            <person name="Vavikolanu K."/>
            <person name="Mehta A."/>
            <person name="Aluvathingal J."/>
            <person name="Nadendla S."/>
            <person name="Myers T."/>
            <person name="Yan Y."/>
            <person name="Sichtig H."/>
        </authorList>
    </citation>
    <scope>NUCLEOTIDE SEQUENCE [LARGE SCALE GENOMIC DNA]</scope>
    <source>
        <strain evidence="3 4">FDAARGOS_1049</strain>
    </source>
</reference>
<feature type="chain" id="PRO_5032311993" evidence="1">
    <location>
        <begin position="23"/>
        <end position="128"/>
    </location>
</feature>